<reference evidence="2 3" key="1">
    <citation type="submission" date="2016-06" db="EMBL/GenBank/DDBJ databases">
        <title>Evolution of pathogenesis and genome organization in the Tremellales.</title>
        <authorList>
            <person name="Cuomo C."/>
            <person name="Litvintseva A."/>
            <person name="Heitman J."/>
            <person name="Chen Y."/>
            <person name="Sun S."/>
            <person name="Springer D."/>
            <person name="Dromer F."/>
            <person name="Young S."/>
            <person name="Zeng Q."/>
            <person name="Chapman S."/>
            <person name="Gujja S."/>
            <person name="Saif S."/>
            <person name="Birren B."/>
        </authorList>
    </citation>
    <scope>NUCLEOTIDE SEQUENCE [LARGE SCALE GENOMIC DNA]</scope>
    <source>
        <strain evidence="2 3">CBS 6039</strain>
    </source>
</reference>
<feature type="region of interest" description="Disordered" evidence="1">
    <location>
        <begin position="133"/>
        <end position="154"/>
    </location>
</feature>
<gene>
    <name evidence="2" type="ORF">L202_05217</name>
</gene>
<evidence type="ECO:0000313" key="2">
    <source>
        <dbReference type="EMBL" id="ODN76555.1"/>
    </source>
</evidence>
<name>A0A1E3HKA7_9TREE</name>
<evidence type="ECO:0000256" key="1">
    <source>
        <dbReference type="SAM" id="MobiDB-lite"/>
    </source>
</evidence>
<feature type="region of interest" description="Disordered" evidence="1">
    <location>
        <begin position="302"/>
        <end position="404"/>
    </location>
</feature>
<dbReference type="Proteomes" id="UP000094065">
    <property type="component" value="Unassembled WGS sequence"/>
</dbReference>
<accession>A0A1E3HKA7</accession>
<protein>
    <submittedName>
        <fullName evidence="2">Uncharacterized protein</fullName>
    </submittedName>
</protein>
<feature type="compositionally biased region" description="Basic and acidic residues" evidence="1">
    <location>
        <begin position="59"/>
        <end position="78"/>
    </location>
</feature>
<keyword evidence="3" id="KW-1185">Reference proteome</keyword>
<dbReference type="RefSeq" id="XP_018991929.1">
    <property type="nucleotide sequence ID" value="XM_019139438.1"/>
</dbReference>
<feature type="compositionally biased region" description="Low complexity" evidence="1">
    <location>
        <begin position="347"/>
        <end position="372"/>
    </location>
</feature>
<dbReference type="EMBL" id="AWGJ01000008">
    <property type="protein sequence ID" value="ODN76555.1"/>
    <property type="molecule type" value="Genomic_DNA"/>
</dbReference>
<dbReference type="GeneID" id="30156526"/>
<dbReference type="AlphaFoldDB" id="A0A1E3HKA7"/>
<organism evidence="2 3">
    <name type="scientific">Cryptococcus amylolentus CBS 6039</name>
    <dbReference type="NCBI Taxonomy" id="1295533"/>
    <lineage>
        <taxon>Eukaryota</taxon>
        <taxon>Fungi</taxon>
        <taxon>Dikarya</taxon>
        <taxon>Basidiomycota</taxon>
        <taxon>Agaricomycotina</taxon>
        <taxon>Tremellomycetes</taxon>
        <taxon>Tremellales</taxon>
        <taxon>Cryptococcaceae</taxon>
        <taxon>Cryptococcus</taxon>
    </lineage>
</organism>
<evidence type="ECO:0000313" key="3">
    <source>
        <dbReference type="Proteomes" id="UP000094065"/>
    </source>
</evidence>
<proteinExistence type="predicted"/>
<feature type="region of interest" description="Disordered" evidence="1">
    <location>
        <begin position="42"/>
        <end position="120"/>
    </location>
</feature>
<comment type="caution">
    <text evidence="2">The sequence shown here is derived from an EMBL/GenBank/DDBJ whole genome shotgun (WGS) entry which is preliminary data.</text>
</comment>
<sequence length="404" mass="42794">MSMAQDYLFGVLFTETEMLARPVRKLPDGLGQSTPVAATWRSSRKVEFGRGRRSAGSWSEHEEPETTKPARPVREAPRRTRSANTSPRTLEKKPTPRGRPSLDQVAEGGGEAPSPRSLSLSLSLSSASSMARSSKISPSFLRDPSAGGTSCPQAPCGLPTGRSATPLRAIVRGPVSDALAIYSATSWKPVPDYFDDFLSSRRIKALSTERDCRLAACSAEDEAGAHGAGIFGSGAILGVASSSSSKGGVSWAQTYLPSGFHSVQYLPVDVVLSVAFNVEGYFMDRDGKRAGLEWTPSSIIVHGRVSDGDGNESSPTKRPRQDALSYDVLLGKSPVKKTKSSAMPTRSPNSSPAASNSSVGPSNSSTAPSSSADTLNDVFGPAEPLRKSNRSRKGKQKENGNCEE</sequence>